<dbReference type="AlphaFoldDB" id="A0A5P1R8F3"/>
<dbReference type="KEGG" id="ncu:F0U83_03695"/>
<sequence>MLSLENNRVLVVEEKPNPSTDFFILPLVRRWGGECVRFSFSDLPRMDEACENIVIFVRYIPWQWKKLLAQHSAKEVYLFIDDDLLDFRAWAGLPIHYQWKLFRLSYIHQRWLKSIGGKLLVSNPYLQQKYARWGAVGIEPKPVASTEKGAQITVFYHGSGSHKADIQWLYPVIESVITSNESVCFQIIGDASVNKQFRCLERVNVLHPMPWATYRQFLKSGRFDIGLAPLLDSHFNRARSYTKFFDITMAGAVGIYTQDSVYQAIVQHQVNGLLLPMDQQIWAAELSALVSDSVLRAQLFENASQTYHLSGIK</sequence>
<keyword evidence="1" id="KW-0808">Transferase</keyword>
<dbReference type="GO" id="GO:0016740">
    <property type="term" value="F:transferase activity"/>
    <property type="evidence" value="ECO:0007669"/>
    <property type="project" value="UniProtKB-KW"/>
</dbReference>
<name>A0A5P1R8F3_9GAMM</name>
<gene>
    <name evidence="1" type="ORF">F0U83_03695</name>
</gene>
<protein>
    <submittedName>
        <fullName evidence="1">Glycosyltransferase family 4 protein</fullName>
    </submittedName>
</protein>
<keyword evidence="2" id="KW-1185">Reference proteome</keyword>
<dbReference type="Proteomes" id="UP000324760">
    <property type="component" value="Chromosome"/>
</dbReference>
<dbReference type="EMBL" id="CP043869">
    <property type="protein sequence ID" value="QEQ95878.1"/>
    <property type="molecule type" value="Genomic_DNA"/>
</dbReference>
<accession>A0A5P1R8F3</accession>
<dbReference type="RefSeq" id="WP_138986582.1">
    <property type="nucleotide sequence ID" value="NZ_CP043869.1"/>
</dbReference>
<dbReference type="OrthoDB" id="7593532at2"/>
<organism evidence="1 2">
    <name type="scientific">Neptunomonas concharum</name>
    <dbReference type="NCBI Taxonomy" id="1031538"/>
    <lineage>
        <taxon>Bacteria</taxon>
        <taxon>Pseudomonadati</taxon>
        <taxon>Pseudomonadota</taxon>
        <taxon>Gammaproteobacteria</taxon>
        <taxon>Oceanospirillales</taxon>
        <taxon>Oceanospirillaceae</taxon>
        <taxon>Neptunomonas</taxon>
    </lineage>
</organism>
<reference evidence="1 2" key="1">
    <citation type="journal article" date="2019" name="Biochem. Eng. J.">
        <title>Metabolic engineering of the marine bacteria Neptunomonas concharum for the production of acetoin and meso-2,3-butanediol from acetate.</title>
        <authorList>
            <person name="Li W."/>
            <person name="Pu N."/>
            <person name="Liu C.-X."/>
            <person name="Yuan Q.-P."/>
            <person name="Li Z.-J."/>
        </authorList>
    </citation>
    <scope>NUCLEOTIDE SEQUENCE [LARGE SCALE GENOMIC DNA]</scope>
    <source>
        <strain evidence="1 2">JCM17730</strain>
    </source>
</reference>
<dbReference type="Gene3D" id="3.40.50.2000">
    <property type="entry name" value="Glycogen Phosphorylase B"/>
    <property type="match status" value="1"/>
</dbReference>
<evidence type="ECO:0000313" key="1">
    <source>
        <dbReference type="EMBL" id="QEQ95878.1"/>
    </source>
</evidence>
<proteinExistence type="predicted"/>
<evidence type="ECO:0000313" key="2">
    <source>
        <dbReference type="Proteomes" id="UP000324760"/>
    </source>
</evidence>